<feature type="compositionally biased region" description="Acidic residues" evidence="1">
    <location>
        <begin position="227"/>
        <end position="244"/>
    </location>
</feature>
<feature type="region of interest" description="Disordered" evidence="1">
    <location>
        <begin position="203"/>
        <end position="277"/>
    </location>
</feature>
<dbReference type="EMBL" id="JAVRRJ010000003">
    <property type="protein sequence ID" value="KAK5086571.1"/>
    <property type="molecule type" value="Genomic_DNA"/>
</dbReference>
<evidence type="ECO:0000313" key="3">
    <source>
        <dbReference type="Proteomes" id="UP001309876"/>
    </source>
</evidence>
<dbReference type="AlphaFoldDB" id="A0AAN7T0J3"/>
<accession>A0AAN7T0J3</accession>
<feature type="compositionally biased region" description="Basic and acidic residues" evidence="1">
    <location>
        <begin position="203"/>
        <end position="217"/>
    </location>
</feature>
<feature type="compositionally biased region" description="Polar residues" evidence="1">
    <location>
        <begin position="448"/>
        <end position="467"/>
    </location>
</feature>
<feature type="region of interest" description="Disordered" evidence="1">
    <location>
        <begin position="304"/>
        <end position="331"/>
    </location>
</feature>
<name>A0AAN7T0J3_9EURO</name>
<feature type="region of interest" description="Disordered" evidence="1">
    <location>
        <begin position="448"/>
        <end position="492"/>
    </location>
</feature>
<feature type="region of interest" description="Disordered" evidence="1">
    <location>
        <begin position="1"/>
        <end position="60"/>
    </location>
</feature>
<sequence length="492" mass="55964">MDFSQYHEATFDNFAQEQRDSMDANQDLFSMGSTLPSSSPEAEDRPTGKKIAATRKARSRDWPVKDPNFQYEVIPSFRQHRAQYGGQSKQIDDGVDGAKGLLVKFSDKDDQLRLKYDLKIVKGRPHSQWPAFKSVEEINVPMGTTLEQMCQHFPLHVWGHGLRIFIHEGKTAEWIWNAVPPKARNKGSKSRPWNYYQQAMGREVDRMREESGSAKRVPEKRKKAASSEDEDEENEFSTSEEEMTGSEGRAATTTPDRGRRSKRQRPNHLPAHHSTELMQEQFVHAIDQTWPSMTEKHSSYTYSSENAYSSTAEQNAPQESSMPVSQYPTETPSAYLWQGNNQNASPLFKDAGQGQDQFAPEVQTFEDDFGDLDALLQNYQPINDEVTAFEPDYQVQEELNNPDEVNKLKSRDWVPEVANAFNPYGTFRDSVTTAEEVDLDHVVTTGQFQPTHTTADTTSYSSVSQQPVAKDNDLDLSWGNQDFANDSDEQEF</sequence>
<proteinExistence type="predicted"/>
<reference evidence="2 3" key="1">
    <citation type="submission" date="2023-08" db="EMBL/GenBank/DDBJ databases">
        <title>Black Yeasts Isolated from many extreme environments.</title>
        <authorList>
            <person name="Coleine C."/>
            <person name="Stajich J.E."/>
            <person name="Selbmann L."/>
        </authorList>
    </citation>
    <scope>NUCLEOTIDE SEQUENCE [LARGE SCALE GENOMIC DNA]</scope>
    <source>
        <strain evidence="2 3">CCFEE 5910</strain>
    </source>
</reference>
<feature type="compositionally biased region" description="Polar residues" evidence="1">
    <location>
        <begin position="23"/>
        <end position="40"/>
    </location>
</feature>
<gene>
    <name evidence="2" type="ORF">LTR05_003739</name>
</gene>
<evidence type="ECO:0000313" key="2">
    <source>
        <dbReference type="EMBL" id="KAK5086571.1"/>
    </source>
</evidence>
<keyword evidence="3" id="KW-1185">Reference proteome</keyword>
<organism evidence="2 3">
    <name type="scientific">Lithohypha guttulata</name>
    <dbReference type="NCBI Taxonomy" id="1690604"/>
    <lineage>
        <taxon>Eukaryota</taxon>
        <taxon>Fungi</taxon>
        <taxon>Dikarya</taxon>
        <taxon>Ascomycota</taxon>
        <taxon>Pezizomycotina</taxon>
        <taxon>Eurotiomycetes</taxon>
        <taxon>Chaetothyriomycetidae</taxon>
        <taxon>Chaetothyriales</taxon>
        <taxon>Trichomeriaceae</taxon>
        <taxon>Lithohypha</taxon>
    </lineage>
</organism>
<dbReference type="Proteomes" id="UP001309876">
    <property type="component" value="Unassembled WGS sequence"/>
</dbReference>
<comment type="caution">
    <text evidence="2">The sequence shown here is derived from an EMBL/GenBank/DDBJ whole genome shotgun (WGS) entry which is preliminary data.</text>
</comment>
<evidence type="ECO:0000256" key="1">
    <source>
        <dbReference type="SAM" id="MobiDB-lite"/>
    </source>
</evidence>
<protein>
    <submittedName>
        <fullName evidence="2">Uncharacterized protein</fullName>
    </submittedName>
</protein>